<protein>
    <submittedName>
        <fullName evidence="1">Uncharacterized protein</fullName>
    </submittedName>
</protein>
<sequence>MVESCLTEDVLKAWQRSSLFGQPEENYQSRLTNLMKFLKGEERLKLACGGLDSINRKEDYHSKARGGADLILKSRQVFPLPRVFL</sequence>
<comment type="caution">
    <text evidence="1">The sequence shown here is derived from an EMBL/GenBank/DDBJ whole genome shotgun (WGS) entry which is preliminary data.</text>
</comment>
<organism evidence="1 2">
    <name type="scientific">Trichonephila clavata</name>
    <name type="common">Joro spider</name>
    <name type="synonym">Nephila clavata</name>
    <dbReference type="NCBI Taxonomy" id="2740835"/>
    <lineage>
        <taxon>Eukaryota</taxon>
        <taxon>Metazoa</taxon>
        <taxon>Ecdysozoa</taxon>
        <taxon>Arthropoda</taxon>
        <taxon>Chelicerata</taxon>
        <taxon>Arachnida</taxon>
        <taxon>Araneae</taxon>
        <taxon>Araneomorphae</taxon>
        <taxon>Entelegynae</taxon>
        <taxon>Araneoidea</taxon>
        <taxon>Nephilidae</taxon>
        <taxon>Trichonephila</taxon>
    </lineage>
</organism>
<accession>A0A8X6JC30</accession>
<keyword evidence="2" id="KW-1185">Reference proteome</keyword>
<proteinExistence type="predicted"/>
<evidence type="ECO:0000313" key="1">
    <source>
        <dbReference type="EMBL" id="GFR00996.1"/>
    </source>
</evidence>
<evidence type="ECO:0000313" key="2">
    <source>
        <dbReference type="Proteomes" id="UP000887116"/>
    </source>
</evidence>
<gene>
    <name evidence="1" type="primary">AVEN_20270_1</name>
    <name evidence="1" type="ORF">TNCT_297561</name>
</gene>
<name>A0A8X6JC30_TRICU</name>
<dbReference type="AlphaFoldDB" id="A0A8X6JC30"/>
<dbReference type="OrthoDB" id="5967017at2759"/>
<reference evidence="1" key="1">
    <citation type="submission" date="2020-07" db="EMBL/GenBank/DDBJ databases">
        <title>Multicomponent nature underlies the extraordinary mechanical properties of spider dragline silk.</title>
        <authorList>
            <person name="Kono N."/>
            <person name="Nakamura H."/>
            <person name="Mori M."/>
            <person name="Yoshida Y."/>
            <person name="Ohtoshi R."/>
            <person name="Malay A.D."/>
            <person name="Moran D.A.P."/>
            <person name="Tomita M."/>
            <person name="Numata K."/>
            <person name="Arakawa K."/>
        </authorList>
    </citation>
    <scope>NUCLEOTIDE SEQUENCE</scope>
</reference>
<dbReference type="Proteomes" id="UP000887116">
    <property type="component" value="Unassembled WGS sequence"/>
</dbReference>
<dbReference type="EMBL" id="BMAO01025179">
    <property type="protein sequence ID" value="GFR00996.1"/>
    <property type="molecule type" value="Genomic_DNA"/>
</dbReference>